<feature type="transmembrane region" description="Helical" evidence="1">
    <location>
        <begin position="161"/>
        <end position="179"/>
    </location>
</feature>
<evidence type="ECO:0000256" key="1">
    <source>
        <dbReference type="SAM" id="Phobius"/>
    </source>
</evidence>
<dbReference type="InterPro" id="IPR007404">
    <property type="entry name" value="YdjM-like"/>
</dbReference>
<accession>A0A212QQM4</accession>
<sequence>MRLRTHIVVGTVWGFGVGGPLGGALGAFAGAVPDVDLDVGSVGRGARALGALAIASGVLGGYLLRSPWMAGAGLGAGFLLWALVRLPHRGPTHSLAMAGLWSLLGALLLRDPGLAGAWAGGYLSHLLLDALTPQGIPWLWPLTSARLRLARWPTGSLWDHGILWLSGLAGLGLLGWHLLGG</sequence>
<reference evidence="3" key="1">
    <citation type="submission" date="2017-06" db="EMBL/GenBank/DDBJ databases">
        <authorList>
            <person name="Varghese N."/>
            <person name="Submissions S."/>
        </authorList>
    </citation>
    <scope>NUCLEOTIDE SEQUENCE [LARGE SCALE GENOMIC DNA]</scope>
    <source>
        <strain evidence="3">JAD2</strain>
    </source>
</reference>
<evidence type="ECO:0000313" key="2">
    <source>
        <dbReference type="EMBL" id="SNB61627.1"/>
    </source>
</evidence>
<dbReference type="EMBL" id="FYEK01000015">
    <property type="protein sequence ID" value="SNB61627.1"/>
    <property type="molecule type" value="Genomic_DNA"/>
</dbReference>
<feature type="transmembrane region" description="Helical" evidence="1">
    <location>
        <begin position="68"/>
        <end position="86"/>
    </location>
</feature>
<protein>
    <submittedName>
        <fullName evidence="2">LexA-binding, inner membrane-associated putative hydrolase</fullName>
    </submittedName>
</protein>
<dbReference type="Proteomes" id="UP000197025">
    <property type="component" value="Unassembled WGS sequence"/>
</dbReference>
<name>A0A212QQM4_9CHLR</name>
<dbReference type="GO" id="GO:0016787">
    <property type="term" value="F:hydrolase activity"/>
    <property type="evidence" value="ECO:0007669"/>
    <property type="project" value="UniProtKB-KW"/>
</dbReference>
<evidence type="ECO:0000313" key="3">
    <source>
        <dbReference type="Proteomes" id="UP000197025"/>
    </source>
</evidence>
<keyword evidence="1" id="KW-0812">Transmembrane</keyword>
<keyword evidence="3" id="KW-1185">Reference proteome</keyword>
<keyword evidence="1" id="KW-0472">Membrane</keyword>
<gene>
    <name evidence="2" type="ORF">SAMN02746019_00003580</name>
</gene>
<keyword evidence="2" id="KW-0378">Hydrolase</keyword>
<keyword evidence="1" id="KW-1133">Transmembrane helix</keyword>
<dbReference type="RefSeq" id="WP_088570551.1">
    <property type="nucleotide sequence ID" value="NZ_FYEK01000015.1"/>
</dbReference>
<dbReference type="OrthoDB" id="5459053at2"/>
<organism evidence="2 3">
    <name type="scientific">Thermoflexus hugenholtzii JAD2</name>
    <dbReference type="NCBI Taxonomy" id="877466"/>
    <lineage>
        <taxon>Bacteria</taxon>
        <taxon>Bacillati</taxon>
        <taxon>Chloroflexota</taxon>
        <taxon>Thermoflexia</taxon>
        <taxon>Thermoflexales</taxon>
        <taxon>Thermoflexaceae</taxon>
        <taxon>Thermoflexus</taxon>
    </lineage>
</organism>
<dbReference type="InParanoid" id="A0A212QQM4"/>
<feature type="transmembrane region" description="Helical" evidence="1">
    <location>
        <begin position="92"/>
        <end position="109"/>
    </location>
</feature>
<dbReference type="Pfam" id="PF04307">
    <property type="entry name" value="YdjM"/>
    <property type="match status" value="1"/>
</dbReference>
<proteinExistence type="predicted"/>
<dbReference type="AlphaFoldDB" id="A0A212QQM4"/>